<gene>
    <name evidence="2" type="ORF">CPZ25_012495</name>
</gene>
<dbReference type="PANTHER" id="PTHR30041:SF8">
    <property type="entry name" value="PROTEIN YFFB"/>
    <property type="match status" value="1"/>
</dbReference>
<dbReference type="EMBL" id="CP029487">
    <property type="protein sequence ID" value="QCT72105.1"/>
    <property type="molecule type" value="Genomic_DNA"/>
</dbReference>
<proteinExistence type="inferred from homology"/>
<dbReference type="SUPFAM" id="SSF52833">
    <property type="entry name" value="Thioredoxin-like"/>
    <property type="match status" value="1"/>
</dbReference>
<dbReference type="NCBIfam" id="TIGR01617">
    <property type="entry name" value="arsC_related"/>
    <property type="match status" value="1"/>
</dbReference>
<dbReference type="PROSITE" id="PS51353">
    <property type="entry name" value="ARSC"/>
    <property type="match status" value="1"/>
</dbReference>
<dbReference type="RefSeq" id="WP_096918725.1">
    <property type="nucleotide sequence ID" value="NZ_CP029487.1"/>
</dbReference>
<evidence type="ECO:0000313" key="2">
    <source>
        <dbReference type="EMBL" id="QCT72105.1"/>
    </source>
</evidence>
<dbReference type="Gene3D" id="3.40.30.10">
    <property type="entry name" value="Glutaredoxin"/>
    <property type="match status" value="1"/>
</dbReference>
<dbReference type="InterPro" id="IPR006660">
    <property type="entry name" value="Arsenate_reductase-like"/>
</dbReference>
<comment type="similarity">
    <text evidence="1">Belongs to the ArsC family.</text>
</comment>
<organism evidence="2 3">
    <name type="scientific">Eubacterium maltosivorans</name>
    <dbReference type="NCBI Taxonomy" id="2041044"/>
    <lineage>
        <taxon>Bacteria</taxon>
        <taxon>Bacillati</taxon>
        <taxon>Bacillota</taxon>
        <taxon>Clostridia</taxon>
        <taxon>Eubacteriales</taxon>
        <taxon>Eubacteriaceae</taxon>
        <taxon>Eubacterium</taxon>
    </lineage>
</organism>
<protein>
    <submittedName>
        <fullName evidence="2">Arsenate reductase family protein</fullName>
    </submittedName>
</protein>
<sequence length="119" mass="13988">MKPIFLCYPKCSTCQKAKRFLEDNNVDYELRDIVKENPKKEELLKWMELYGGEPRKFFNVSGMAYRELGLKDKVKTMTREEMAEVLSTNGMLVKRPELIFEDKVLVGFKEEEWAAALEL</sequence>
<evidence type="ECO:0000256" key="1">
    <source>
        <dbReference type="PROSITE-ProRule" id="PRU01282"/>
    </source>
</evidence>
<keyword evidence="3" id="KW-1185">Reference proteome</keyword>
<accession>A0A4P9CBA6</accession>
<evidence type="ECO:0000313" key="3">
    <source>
        <dbReference type="Proteomes" id="UP000218387"/>
    </source>
</evidence>
<dbReference type="InterPro" id="IPR036249">
    <property type="entry name" value="Thioredoxin-like_sf"/>
</dbReference>
<dbReference type="Pfam" id="PF03960">
    <property type="entry name" value="ArsC"/>
    <property type="match status" value="1"/>
</dbReference>
<dbReference type="KEGG" id="emt:CPZ25_012495"/>
<dbReference type="CDD" id="cd03036">
    <property type="entry name" value="ArsC_like"/>
    <property type="match status" value="1"/>
</dbReference>
<dbReference type="AlphaFoldDB" id="A0A4P9CBA6"/>
<reference evidence="2 3" key="1">
    <citation type="submission" date="2018-05" db="EMBL/GenBank/DDBJ databases">
        <title>Genome comparison of Eubacterium sp.</title>
        <authorList>
            <person name="Feng Y."/>
            <person name="Sanchez-Andrea I."/>
            <person name="Stams A.J.M."/>
            <person name="De Vos W.M."/>
        </authorList>
    </citation>
    <scope>NUCLEOTIDE SEQUENCE [LARGE SCALE GENOMIC DNA]</scope>
    <source>
        <strain evidence="2 3">YI</strain>
    </source>
</reference>
<dbReference type="Proteomes" id="UP000218387">
    <property type="component" value="Chromosome"/>
</dbReference>
<dbReference type="PANTHER" id="PTHR30041">
    <property type="entry name" value="ARSENATE REDUCTASE"/>
    <property type="match status" value="1"/>
</dbReference>
<dbReference type="PROSITE" id="PS51354">
    <property type="entry name" value="GLUTAREDOXIN_2"/>
    <property type="match status" value="1"/>
</dbReference>
<name>A0A4P9CBA6_EUBML</name>
<dbReference type="InterPro" id="IPR006504">
    <property type="entry name" value="Tscrpt_reg_Spx/MgsR"/>
</dbReference>